<keyword evidence="2" id="KW-1185">Reference proteome</keyword>
<organism evidence="1 2">
    <name type="scientific">Clavispora lusitaniae</name>
    <name type="common">Candida lusitaniae</name>
    <dbReference type="NCBI Taxonomy" id="36911"/>
    <lineage>
        <taxon>Eukaryota</taxon>
        <taxon>Fungi</taxon>
        <taxon>Dikarya</taxon>
        <taxon>Ascomycota</taxon>
        <taxon>Saccharomycotina</taxon>
        <taxon>Pichiomycetes</taxon>
        <taxon>Metschnikowiaceae</taxon>
        <taxon>Clavispora</taxon>
    </lineage>
</organism>
<dbReference type="EMBL" id="CP038484">
    <property type="protein sequence ID" value="QFZ25302.1"/>
    <property type="molecule type" value="Genomic_DNA"/>
</dbReference>
<sequence>MPLLRLFSERLKTLSCSSMTTKSSTTVWNFDIGFIFQLCYVRFWYHSIHNREGNKWLITSLLTKVCIYSDGSLDCLFFVFLLHYYSIKRLLHLLIALVFHKKTSLCYGAFWYCSSLTYYVCFDTKSCHTYFALANLCPICKSSHISPLLIVSTLFPLVVSYFSVYLVALQHSCAHFLTDKNIRPASLWKPPRKKLPTPPFF</sequence>
<reference evidence="2" key="1">
    <citation type="journal article" date="2019" name="MBio">
        <title>Comparative genomics for the elucidation of multidrug resistance (MDR) in Candida lusitaniae.</title>
        <authorList>
            <person name="Kannan A."/>
            <person name="Asner S.A."/>
            <person name="Trachsel E."/>
            <person name="Kelly S."/>
            <person name="Parker J."/>
            <person name="Sanglard D."/>
        </authorList>
    </citation>
    <scope>NUCLEOTIDE SEQUENCE [LARGE SCALE GENOMIC DNA]</scope>
    <source>
        <strain evidence="2">P1</strain>
    </source>
</reference>
<dbReference type="Proteomes" id="UP000326582">
    <property type="component" value="Chromosome 1"/>
</dbReference>
<name>A0ACD0WCX1_CLALS</name>
<evidence type="ECO:0000313" key="2">
    <source>
        <dbReference type="Proteomes" id="UP000326582"/>
    </source>
</evidence>
<protein>
    <submittedName>
        <fullName evidence="1">Uncharacterized protein</fullName>
    </submittedName>
</protein>
<gene>
    <name evidence="1" type="ORF">EJF14_10393</name>
</gene>
<evidence type="ECO:0000313" key="1">
    <source>
        <dbReference type="EMBL" id="QFZ25302.1"/>
    </source>
</evidence>
<accession>A0ACD0WCX1</accession>
<proteinExistence type="predicted"/>